<dbReference type="CDD" id="cd12148">
    <property type="entry name" value="fungal_TF_MHR"/>
    <property type="match status" value="1"/>
</dbReference>
<dbReference type="InterPro" id="IPR001138">
    <property type="entry name" value="Zn2Cys6_DnaBD"/>
</dbReference>
<dbReference type="SMART" id="SM00066">
    <property type="entry name" value="GAL4"/>
    <property type="match status" value="1"/>
</dbReference>
<keyword evidence="5" id="KW-0539">Nucleus</keyword>
<dbReference type="SUPFAM" id="SSF57701">
    <property type="entry name" value="Zn2/Cys6 DNA-binding domain"/>
    <property type="match status" value="1"/>
</dbReference>
<organism evidence="8 9">
    <name type="scientific">Coprinellus micaceus</name>
    <name type="common">Glistening ink-cap mushroom</name>
    <name type="synonym">Coprinus micaceus</name>
    <dbReference type="NCBI Taxonomy" id="71717"/>
    <lineage>
        <taxon>Eukaryota</taxon>
        <taxon>Fungi</taxon>
        <taxon>Dikarya</taxon>
        <taxon>Basidiomycota</taxon>
        <taxon>Agaricomycotina</taxon>
        <taxon>Agaricomycetes</taxon>
        <taxon>Agaricomycetidae</taxon>
        <taxon>Agaricales</taxon>
        <taxon>Agaricineae</taxon>
        <taxon>Psathyrellaceae</taxon>
        <taxon>Coprinellus</taxon>
    </lineage>
</organism>
<keyword evidence="9" id="KW-1185">Reference proteome</keyword>
<dbReference type="GO" id="GO:0005634">
    <property type="term" value="C:nucleus"/>
    <property type="evidence" value="ECO:0007669"/>
    <property type="project" value="UniProtKB-SubCell"/>
</dbReference>
<dbReference type="OrthoDB" id="2534600at2759"/>
<dbReference type="Proteomes" id="UP000298030">
    <property type="component" value="Unassembled WGS sequence"/>
</dbReference>
<dbReference type="PROSITE" id="PS50048">
    <property type="entry name" value="ZN2_CY6_FUNGAL_2"/>
    <property type="match status" value="1"/>
</dbReference>
<dbReference type="PROSITE" id="PS00463">
    <property type="entry name" value="ZN2_CY6_FUNGAL_1"/>
    <property type="match status" value="1"/>
</dbReference>
<evidence type="ECO:0000256" key="1">
    <source>
        <dbReference type="ARBA" id="ARBA00004123"/>
    </source>
</evidence>
<dbReference type="InterPro" id="IPR050815">
    <property type="entry name" value="TF_fung"/>
</dbReference>
<dbReference type="Pfam" id="PF00172">
    <property type="entry name" value="Zn_clus"/>
    <property type="match status" value="1"/>
</dbReference>
<dbReference type="GO" id="GO:0008270">
    <property type="term" value="F:zinc ion binding"/>
    <property type="evidence" value="ECO:0007669"/>
    <property type="project" value="InterPro"/>
</dbReference>
<evidence type="ECO:0000256" key="5">
    <source>
        <dbReference type="ARBA" id="ARBA00023242"/>
    </source>
</evidence>
<reference evidence="8 9" key="1">
    <citation type="journal article" date="2019" name="Nat. Ecol. Evol.">
        <title>Megaphylogeny resolves global patterns of mushroom evolution.</title>
        <authorList>
            <person name="Varga T."/>
            <person name="Krizsan K."/>
            <person name="Foldi C."/>
            <person name="Dima B."/>
            <person name="Sanchez-Garcia M."/>
            <person name="Sanchez-Ramirez S."/>
            <person name="Szollosi G.J."/>
            <person name="Szarkandi J.G."/>
            <person name="Papp V."/>
            <person name="Albert L."/>
            <person name="Andreopoulos W."/>
            <person name="Angelini C."/>
            <person name="Antonin V."/>
            <person name="Barry K.W."/>
            <person name="Bougher N.L."/>
            <person name="Buchanan P."/>
            <person name="Buyck B."/>
            <person name="Bense V."/>
            <person name="Catcheside P."/>
            <person name="Chovatia M."/>
            <person name="Cooper J."/>
            <person name="Damon W."/>
            <person name="Desjardin D."/>
            <person name="Finy P."/>
            <person name="Geml J."/>
            <person name="Haridas S."/>
            <person name="Hughes K."/>
            <person name="Justo A."/>
            <person name="Karasinski D."/>
            <person name="Kautmanova I."/>
            <person name="Kiss B."/>
            <person name="Kocsube S."/>
            <person name="Kotiranta H."/>
            <person name="LaButti K.M."/>
            <person name="Lechner B.E."/>
            <person name="Liimatainen K."/>
            <person name="Lipzen A."/>
            <person name="Lukacs Z."/>
            <person name="Mihaltcheva S."/>
            <person name="Morgado L.N."/>
            <person name="Niskanen T."/>
            <person name="Noordeloos M.E."/>
            <person name="Ohm R.A."/>
            <person name="Ortiz-Santana B."/>
            <person name="Ovrebo C."/>
            <person name="Racz N."/>
            <person name="Riley R."/>
            <person name="Savchenko A."/>
            <person name="Shiryaev A."/>
            <person name="Soop K."/>
            <person name="Spirin V."/>
            <person name="Szebenyi C."/>
            <person name="Tomsovsky M."/>
            <person name="Tulloss R.E."/>
            <person name="Uehling J."/>
            <person name="Grigoriev I.V."/>
            <person name="Vagvolgyi C."/>
            <person name="Papp T."/>
            <person name="Martin F.M."/>
            <person name="Miettinen O."/>
            <person name="Hibbett D.S."/>
            <person name="Nagy L.G."/>
        </authorList>
    </citation>
    <scope>NUCLEOTIDE SEQUENCE [LARGE SCALE GENOMIC DNA]</scope>
    <source>
        <strain evidence="8 9">FP101781</strain>
    </source>
</reference>
<keyword evidence="4" id="KW-0804">Transcription</keyword>
<sequence length="715" mass="79277">MDPYHQLPHQAHQPGLSLPNQSFQNQIHELAKTLPPPRKQNTACDACRSRKVKCNKLPGQDKCQHCLSKNYPCTHYVQQATSEKKRSTAISRRPRNLSNGAHAVASKFTSPERSLPYPLTPTAPAQLPLNVRFGFSPHITASSSPREVLSYMFAAPESTMDGAPFSPHRLKSPYDAWGEVAQKLENETFRDEFALDLVEVFFQIVHTRLPLLNPAQFRSRLGLQQPQTPSTSQSNERPPHPALVATVLAWGAKFSEHELLAADRKLRPEKQSLLAKTLIDRARDLAEALKVHRVPSTEHVVISLLIEPLQNQNPDDPNGYHGFWLTSATPPFVIPRYQSQEQVGRHPGSRESRDNCLRMDDEDYDIDFYIAGPVSEDEGPEGQTPGPSPREQLEFLGYYRAAHSLARTARQMSRQLWKPAVDSDGVPFETLMTFCTALSEWRDEYLSAVGVPANYSGTWDFVSAVSSCASDATYHVMWIILFNALDDFGVRELNGSPSPPPNYAEIEAAKRKVVEEALHGALRIAGLAGVLTTNGYLRLDPAVMHVSCIQAGTFLARLGRPEVANCIAGLDQYSWSYEEAGEQSKEMRRLYDAVSSGENELSHMDSVTPRIAPTQHSAPQMAQQHEQHEVGQSHGAMMEDGPPTHSNGNFLLDLWKIGKEGPRNVTTFVVRLARFDDTTTLNAVQNFSARDAGPELDVIPSEIAGPSSSPVADGF</sequence>
<feature type="region of interest" description="Disordered" evidence="6">
    <location>
        <begin position="615"/>
        <end position="645"/>
    </location>
</feature>
<dbReference type="AlphaFoldDB" id="A0A4Y7U2A7"/>
<comment type="subcellular location">
    <subcellularLocation>
        <location evidence="1">Nucleus</location>
    </subcellularLocation>
</comment>
<evidence type="ECO:0000256" key="4">
    <source>
        <dbReference type="ARBA" id="ARBA00023163"/>
    </source>
</evidence>
<comment type="caution">
    <text evidence="8">The sequence shown here is derived from an EMBL/GenBank/DDBJ whole genome shotgun (WGS) entry which is preliminary data.</text>
</comment>
<evidence type="ECO:0000256" key="6">
    <source>
        <dbReference type="SAM" id="MobiDB-lite"/>
    </source>
</evidence>
<dbReference type="EMBL" id="QPFP01000001">
    <property type="protein sequence ID" value="TEB39922.1"/>
    <property type="molecule type" value="Genomic_DNA"/>
</dbReference>
<dbReference type="PANTHER" id="PTHR47338">
    <property type="entry name" value="ZN(II)2CYS6 TRANSCRIPTION FACTOR (EUROFUNG)-RELATED"/>
    <property type="match status" value="1"/>
</dbReference>
<protein>
    <recommendedName>
        <fullName evidence="7">Zn(2)-C6 fungal-type domain-containing protein</fullName>
    </recommendedName>
</protein>
<evidence type="ECO:0000259" key="7">
    <source>
        <dbReference type="PROSITE" id="PS50048"/>
    </source>
</evidence>
<evidence type="ECO:0000256" key="3">
    <source>
        <dbReference type="ARBA" id="ARBA00023015"/>
    </source>
</evidence>
<keyword evidence="3" id="KW-0805">Transcription regulation</keyword>
<evidence type="ECO:0000313" key="8">
    <source>
        <dbReference type="EMBL" id="TEB39922.1"/>
    </source>
</evidence>
<dbReference type="STRING" id="71717.A0A4Y7U2A7"/>
<dbReference type="GO" id="GO:0000981">
    <property type="term" value="F:DNA-binding transcription factor activity, RNA polymerase II-specific"/>
    <property type="evidence" value="ECO:0007669"/>
    <property type="project" value="InterPro"/>
</dbReference>
<keyword evidence="2" id="KW-0479">Metal-binding</keyword>
<feature type="compositionally biased region" description="Polar residues" evidence="6">
    <location>
        <begin position="615"/>
        <end position="624"/>
    </location>
</feature>
<dbReference type="PANTHER" id="PTHR47338:SF5">
    <property type="entry name" value="ZN(II)2CYS6 TRANSCRIPTION FACTOR (EUROFUNG)"/>
    <property type="match status" value="1"/>
</dbReference>
<evidence type="ECO:0000256" key="2">
    <source>
        <dbReference type="ARBA" id="ARBA00022723"/>
    </source>
</evidence>
<dbReference type="Gene3D" id="4.10.240.10">
    <property type="entry name" value="Zn(2)-C6 fungal-type DNA-binding domain"/>
    <property type="match status" value="1"/>
</dbReference>
<gene>
    <name evidence="8" type="ORF">FA13DRAFT_1784573</name>
</gene>
<name>A0A4Y7U2A7_COPMI</name>
<dbReference type="CDD" id="cd00067">
    <property type="entry name" value="GAL4"/>
    <property type="match status" value="1"/>
</dbReference>
<proteinExistence type="predicted"/>
<feature type="domain" description="Zn(2)-C6 fungal-type" evidence="7">
    <location>
        <begin position="43"/>
        <end position="75"/>
    </location>
</feature>
<accession>A0A4Y7U2A7</accession>
<dbReference type="InterPro" id="IPR036864">
    <property type="entry name" value="Zn2-C6_fun-type_DNA-bd_sf"/>
</dbReference>
<evidence type="ECO:0000313" key="9">
    <source>
        <dbReference type="Proteomes" id="UP000298030"/>
    </source>
</evidence>